<name>A8XSM2_CAEBR</name>
<dbReference type="SMART" id="SM00593">
    <property type="entry name" value="RUN"/>
    <property type="match status" value="1"/>
</dbReference>
<sequence length="1007" mass="115589">MQMFRHSSADVWKAKKPTLERRSTDGRRSSVVDWINGLSDNNNYKTDLWVEKHDEGCERVTRNGSVCAVEESEPDVPTQHKEVLLTKLKIEIKNIMAEHGAKNYLNLNSPYVTSLCGEYTIRKHSGILKFKKSKCLIQFISVAVDACLMDGLRRRLLTLFNSPSSMSLLQIIAKSNGSAQQVLDQTKTIEEHHTSVIPVHLIWIREALYMKSLPIIINHFIDSKRAAFKSSTVAKTFPAIFPSNIVRRYYDSTALLMDPVKGRLVATLLLAPCMVTYRRMSSRTQKEATAEELVEGAFRARNGENSGSTSGVGGSRPPLSITRQVSSIAASVERNGSVSRDYVFSLHHSCKSTLLYGKNNVCVSMNGGDFAKGEPFFLTQEFQELLNFPGYMSLQKFYDGNLTLKWVPNQLMHASSQPSSGHSNNGEFTNFWKNTINIEMQDIIYIHLHQKDESSPTCLTFVNCEGVQSAPFQLPAGQHSIAFLSSLETGLAPLLRLDPPLWTNLTKEKILPRLRKRSTAVANPAMLDYVFRLVRTSGVEPAPEDIEDPLAPSPIPPMHDNCVSLPNSPYIVDNVDSIVNSAPFSFQIGKACQSMRNQIMARAFYGWLTYVRHLRTIRTHLLHLVDTKTLICDDDCDPVDEKFWKQCRAEPTKENEEEFLKRVYWRGIEGVNSKEIRRMAWPYLLGLFEWNEYPEGRFEQFTKQYWEDIEEWRVLEAEVRRRDEEAFRAARARRAGSPVREESCEVFEDPNEPTCSQHYDRENLISLFRANLHRIDKDVERCDRNLMFFSNKDNLESLRRVMYTYVRRNLEEGYTQGMCDLLAPLLVTFEDEALTLECFSILMIRQRGKFPQRPGMSKCLLNLRSLIQVVDPQIYGLIADIDYAQALSFAFRWFLLDFKRELSYECTYKVWEVIWAAQRLRITNDFSIFFGLATITNYHDVLITNNFDYTDMIKFFNGKGEKKPISFPICLPLLSSTEMAERHDCSRLLSSARTHVKCLQNLVQHLK</sequence>
<proteinExistence type="inferred from homology"/>
<dbReference type="FunFam" id="1.20.58.900:FF:000029">
    <property type="entry name" value="TBC (Tre-2/Bub2/Cdc16) domain family"/>
    <property type="match status" value="1"/>
</dbReference>
<dbReference type="CDD" id="cd15784">
    <property type="entry name" value="PH_RUTBC"/>
    <property type="match status" value="1"/>
</dbReference>
<dbReference type="InParanoid" id="A8XSM2"/>
<evidence type="ECO:0000259" key="4">
    <source>
        <dbReference type="PROSITE" id="PS50826"/>
    </source>
</evidence>
<dbReference type="AlphaFoldDB" id="A8XSM2"/>
<reference evidence="5 6" key="2">
    <citation type="journal article" date="2011" name="PLoS Genet.">
        <title>Caenorhabditis briggsae recombinant inbred line genotypes reveal inter-strain incompatibility and the evolution of recombination.</title>
        <authorList>
            <person name="Ross J.A."/>
            <person name="Koboldt D.C."/>
            <person name="Staisch J.E."/>
            <person name="Chamberlin H.M."/>
            <person name="Gupta B.P."/>
            <person name="Miller R.D."/>
            <person name="Baird S.E."/>
            <person name="Haag E.S."/>
        </authorList>
    </citation>
    <scope>NUCLEOTIDE SEQUENCE [LARGE SCALE GENOMIC DNA]</scope>
    <source>
        <strain evidence="5 6">AF16</strain>
    </source>
</reference>
<dbReference type="Pfam" id="PF12068">
    <property type="entry name" value="PH_RBD"/>
    <property type="match status" value="1"/>
</dbReference>
<dbReference type="InterPro" id="IPR004012">
    <property type="entry name" value="Run_dom"/>
</dbReference>
<evidence type="ECO:0000313" key="6">
    <source>
        <dbReference type="Proteomes" id="UP000008549"/>
    </source>
</evidence>
<dbReference type="WormBase" id="CBG18399">
    <property type="protein sequence ID" value="CBP43185"/>
    <property type="gene ID" value="WBGene00037834"/>
    <property type="gene designation" value="Cbr-tbc-8"/>
</dbReference>
<dbReference type="Gene3D" id="1.10.8.270">
    <property type="entry name" value="putative rabgap domain of human tbc1 domain family member 14 like domains"/>
    <property type="match status" value="1"/>
</dbReference>
<dbReference type="HOGENOM" id="CLU_006235_0_0_1"/>
<gene>
    <name evidence="7" type="primary">tbc-8</name>
    <name evidence="5 7" type="ORF">CBG18399</name>
    <name evidence="5" type="ORF">CBG_18399</name>
</gene>
<keyword evidence="1" id="KW-0343">GTPase activation</keyword>
<dbReference type="InterPro" id="IPR035969">
    <property type="entry name" value="Rab-GAP_TBC_sf"/>
</dbReference>
<dbReference type="PANTHER" id="PTHR22957:SF502">
    <property type="entry name" value="SMALL G PROTEIN SIGNALING MODULATOR 2-RELATED"/>
    <property type="match status" value="1"/>
</dbReference>
<dbReference type="Gene3D" id="1.20.58.900">
    <property type="match status" value="1"/>
</dbReference>
<dbReference type="PROSITE" id="PS50826">
    <property type="entry name" value="RUN"/>
    <property type="match status" value="1"/>
</dbReference>
<dbReference type="FunFam" id="2.30.29.230:FF:000006">
    <property type="entry name" value="TBC (Tre-2/Bub2/Cdc16) domain family"/>
    <property type="match status" value="1"/>
</dbReference>
<organism evidence="5 6">
    <name type="scientific">Caenorhabditis briggsae</name>
    <dbReference type="NCBI Taxonomy" id="6238"/>
    <lineage>
        <taxon>Eukaryota</taxon>
        <taxon>Metazoa</taxon>
        <taxon>Ecdysozoa</taxon>
        <taxon>Nematoda</taxon>
        <taxon>Chromadorea</taxon>
        <taxon>Rhabditida</taxon>
        <taxon>Rhabditina</taxon>
        <taxon>Rhabditomorpha</taxon>
        <taxon>Rhabditoidea</taxon>
        <taxon>Rhabditidae</taxon>
        <taxon>Peloderinae</taxon>
        <taxon>Caenorhabditis</taxon>
    </lineage>
</organism>
<dbReference type="SMART" id="SM00164">
    <property type="entry name" value="TBC"/>
    <property type="match status" value="1"/>
</dbReference>
<dbReference type="GO" id="GO:0005096">
    <property type="term" value="F:GTPase activator activity"/>
    <property type="evidence" value="ECO:0000318"/>
    <property type="project" value="GO_Central"/>
</dbReference>
<dbReference type="FunFam" id="1.10.472.80:FF:000114">
    <property type="entry name" value="TBC (Tre-2/Bub2/Cdc16) domain family"/>
    <property type="match status" value="1"/>
</dbReference>
<dbReference type="Gene3D" id="2.30.29.230">
    <property type="match status" value="1"/>
</dbReference>
<dbReference type="FunCoup" id="A8XSM2">
    <property type="interactions" value="485"/>
</dbReference>
<dbReference type="STRING" id="6238.A8XSM2"/>
<dbReference type="OMA" id="LWPKSMR"/>
<dbReference type="InterPro" id="IPR000195">
    <property type="entry name" value="Rab-GAP-TBC_dom"/>
</dbReference>
<evidence type="ECO:0000259" key="3">
    <source>
        <dbReference type="PROSITE" id="PS50086"/>
    </source>
</evidence>
<dbReference type="EMBL" id="HE600936">
    <property type="protein sequence ID" value="CAP35864.2"/>
    <property type="molecule type" value="Genomic_DNA"/>
</dbReference>
<evidence type="ECO:0000256" key="1">
    <source>
        <dbReference type="ARBA" id="ARBA00022468"/>
    </source>
</evidence>
<dbReference type="InterPro" id="IPR021935">
    <property type="entry name" value="SGSM1/2_RBD"/>
</dbReference>
<dbReference type="Pfam" id="PF00566">
    <property type="entry name" value="RabGAP-TBC"/>
    <property type="match status" value="1"/>
</dbReference>
<dbReference type="eggNOG" id="KOG1648">
    <property type="taxonomic scope" value="Eukaryota"/>
</dbReference>
<feature type="domain" description="Rab-GAP TBC" evidence="3">
    <location>
        <begin position="671"/>
        <end position="918"/>
    </location>
</feature>
<reference evidence="5 6" key="1">
    <citation type="journal article" date="2003" name="PLoS Biol.">
        <title>The genome sequence of Caenorhabditis briggsae: a platform for comparative genomics.</title>
        <authorList>
            <person name="Stein L.D."/>
            <person name="Bao Z."/>
            <person name="Blasiar D."/>
            <person name="Blumenthal T."/>
            <person name="Brent M.R."/>
            <person name="Chen N."/>
            <person name="Chinwalla A."/>
            <person name="Clarke L."/>
            <person name="Clee C."/>
            <person name="Coghlan A."/>
            <person name="Coulson A."/>
            <person name="D'Eustachio P."/>
            <person name="Fitch D.H."/>
            <person name="Fulton L.A."/>
            <person name="Fulton R.E."/>
            <person name="Griffiths-Jones S."/>
            <person name="Harris T.W."/>
            <person name="Hillier L.W."/>
            <person name="Kamath R."/>
            <person name="Kuwabara P.E."/>
            <person name="Mardis E.R."/>
            <person name="Marra M.A."/>
            <person name="Miner T.L."/>
            <person name="Minx P."/>
            <person name="Mullikin J.C."/>
            <person name="Plumb R.W."/>
            <person name="Rogers J."/>
            <person name="Schein J.E."/>
            <person name="Sohrmann M."/>
            <person name="Spieth J."/>
            <person name="Stajich J.E."/>
            <person name="Wei C."/>
            <person name="Willey D."/>
            <person name="Wilson R.K."/>
            <person name="Durbin R."/>
            <person name="Waterston R.H."/>
        </authorList>
    </citation>
    <scope>NUCLEOTIDE SEQUENCE [LARGE SCALE GENOMIC DNA]</scope>
    <source>
        <strain evidence="5 6">AF16</strain>
    </source>
</reference>
<dbReference type="GO" id="GO:0031410">
    <property type="term" value="C:cytoplasmic vesicle"/>
    <property type="evidence" value="ECO:0007669"/>
    <property type="project" value="UniProtKB-ARBA"/>
</dbReference>
<dbReference type="Gene3D" id="1.10.472.80">
    <property type="entry name" value="Ypt/Rab-GAP domain of gyp1p, domain 3"/>
    <property type="match status" value="1"/>
</dbReference>
<dbReference type="InterPro" id="IPR037213">
    <property type="entry name" value="Run_dom_sf"/>
</dbReference>
<dbReference type="Proteomes" id="UP000008549">
    <property type="component" value="Unassembled WGS sequence"/>
</dbReference>
<comment type="similarity">
    <text evidence="2">Belongs to the RUTBC family.</text>
</comment>
<feature type="domain" description="RUN" evidence="4">
    <location>
        <begin position="131"/>
        <end position="285"/>
    </location>
</feature>
<evidence type="ECO:0000313" key="7">
    <source>
        <dbReference type="WormBase" id="CBG18399"/>
    </source>
</evidence>
<evidence type="ECO:0000256" key="2">
    <source>
        <dbReference type="ARBA" id="ARBA00034124"/>
    </source>
</evidence>
<dbReference type="InterPro" id="IPR037745">
    <property type="entry name" value="SGSM1/2"/>
</dbReference>
<dbReference type="SUPFAM" id="SSF47923">
    <property type="entry name" value="Ypt/Rab-GAP domain of gyp1p"/>
    <property type="match status" value="2"/>
</dbReference>
<keyword evidence="6" id="KW-1185">Reference proteome</keyword>
<dbReference type="PROSITE" id="PS50086">
    <property type="entry name" value="TBC_RABGAP"/>
    <property type="match status" value="1"/>
</dbReference>
<dbReference type="SUPFAM" id="SSF140741">
    <property type="entry name" value="RUN domain-like"/>
    <property type="match status" value="1"/>
</dbReference>
<accession>A8XSM2</accession>
<protein>
    <submittedName>
        <fullName evidence="5">Protein CBG18399</fullName>
    </submittedName>
</protein>
<dbReference type="PANTHER" id="PTHR22957">
    <property type="entry name" value="TBC1 DOMAIN FAMILY MEMBER GTPASE-ACTIVATING PROTEIN"/>
    <property type="match status" value="1"/>
</dbReference>
<dbReference type="Pfam" id="PF02759">
    <property type="entry name" value="RUN"/>
    <property type="match status" value="1"/>
</dbReference>
<evidence type="ECO:0000313" key="5">
    <source>
        <dbReference type="EMBL" id="CAP35864.2"/>
    </source>
</evidence>
<dbReference type="FunFam" id="1.10.8.270:FF:000060">
    <property type="entry name" value="TBC (Tre-2/Bub2/Cdc16) domain family"/>
    <property type="match status" value="1"/>
</dbReference>